<protein>
    <submittedName>
        <fullName evidence="2">Uncharacterized protein</fullName>
    </submittedName>
</protein>
<gene>
    <name evidence="2" type="ORF">DKX38_010538</name>
</gene>
<evidence type="ECO:0000256" key="1">
    <source>
        <dbReference type="SAM" id="MobiDB-lite"/>
    </source>
</evidence>
<name>A0A5N5MDT9_9ROSI</name>
<reference evidence="3" key="1">
    <citation type="journal article" date="2019" name="Gigascience">
        <title>De novo genome assembly of the endangered Acer yangbiense, a plant species with extremely small populations endemic to Yunnan Province, China.</title>
        <authorList>
            <person name="Yang J."/>
            <person name="Wariss H.M."/>
            <person name="Tao L."/>
            <person name="Zhang R."/>
            <person name="Yun Q."/>
            <person name="Hollingsworth P."/>
            <person name="Dao Z."/>
            <person name="Luo G."/>
            <person name="Guo H."/>
            <person name="Ma Y."/>
            <person name="Sun W."/>
        </authorList>
    </citation>
    <scope>NUCLEOTIDE SEQUENCE [LARGE SCALE GENOMIC DNA]</scope>
    <source>
        <strain evidence="3">cv. br00</strain>
    </source>
</reference>
<evidence type="ECO:0000313" key="2">
    <source>
        <dbReference type="EMBL" id="KAB5553227.1"/>
    </source>
</evidence>
<proteinExistence type="predicted"/>
<feature type="compositionally biased region" description="Basic residues" evidence="1">
    <location>
        <begin position="137"/>
        <end position="149"/>
    </location>
</feature>
<organism evidence="2 3">
    <name type="scientific">Salix brachista</name>
    <dbReference type="NCBI Taxonomy" id="2182728"/>
    <lineage>
        <taxon>Eukaryota</taxon>
        <taxon>Viridiplantae</taxon>
        <taxon>Streptophyta</taxon>
        <taxon>Embryophyta</taxon>
        <taxon>Tracheophyta</taxon>
        <taxon>Spermatophyta</taxon>
        <taxon>Magnoliopsida</taxon>
        <taxon>eudicotyledons</taxon>
        <taxon>Gunneridae</taxon>
        <taxon>Pentapetalae</taxon>
        <taxon>rosids</taxon>
        <taxon>fabids</taxon>
        <taxon>Malpighiales</taxon>
        <taxon>Salicaceae</taxon>
        <taxon>Saliceae</taxon>
        <taxon>Salix</taxon>
    </lineage>
</organism>
<dbReference type="PANTHER" id="PTHR33828:SF1">
    <property type="entry name" value="OS05G0596200 PROTEIN"/>
    <property type="match status" value="1"/>
</dbReference>
<evidence type="ECO:0000313" key="3">
    <source>
        <dbReference type="Proteomes" id="UP000326939"/>
    </source>
</evidence>
<dbReference type="PANTHER" id="PTHR33828">
    <property type="entry name" value="OS05G0596200 PROTEIN"/>
    <property type="match status" value="1"/>
</dbReference>
<keyword evidence="3" id="KW-1185">Reference proteome</keyword>
<feature type="compositionally biased region" description="Basic and acidic residues" evidence="1">
    <location>
        <begin position="22"/>
        <end position="39"/>
    </location>
</feature>
<feature type="compositionally biased region" description="Low complexity" evidence="1">
    <location>
        <begin position="155"/>
        <end position="167"/>
    </location>
</feature>
<dbReference type="AlphaFoldDB" id="A0A5N5MDT9"/>
<sequence>MASESKQSAVKMKPRSSNFDGSKGKIEASMKVKRIEISSKQKQPVVDSKQKSVSAVTTKAEVKLKSASSSSKTTTTTTTTRVRQKKVYSLPGQRCDPPEEREPLRIFYESLSKQIPDSEMAEFWMMEHGLLSPERAKRAHEKKQRKQKMQRLGTPIKSTKPSASKPKSFQKLQQTSKNGDLKAKRKINNDSDDNDFILSPKRSKV</sequence>
<feature type="compositionally biased region" description="Low complexity" evidence="1">
    <location>
        <begin position="65"/>
        <end position="80"/>
    </location>
</feature>
<dbReference type="EMBL" id="VDCV01000006">
    <property type="protein sequence ID" value="KAB5553227.1"/>
    <property type="molecule type" value="Genomic_DNA"/>
</dbReference>
<dbReference type="Proteomes" id="UP000326939">
    <property type="component" value="Chromosome 6"/>
</dbReference>
<feature type="region of interest" description="Disordered" evidence="1">
    <location>
        <begin position="1"/>
        <end position="101"/>
    </location>
</feature>
<comment type="caution">
    <text evidence="2">The sequence shown here is derived from an EMBL/GenBank/DDBJ whole genome shotgun (WGS) entry which is preliminary data.</text>
</comment>
<accession>A0A5N5MDT9</accession>
<feature type="region of interest" description="Disordered" evidence="1">
    <location>
        <begin position="134"/>
        <end position="205"/>
    </location>
</feature>